<evidence type="ECO:0000313" key="2">
    <source>
        <dbReference type="EMBL" id="MFC4265944.1"/>
    </source>
</evidence>
<proteinExistence type="predicted"/>
<dbReference type="InterPro" id="IPR034660">
    <property type="entry name" value="DinB/YfiT-like"/>
</dbReference>
<protein>
    <submittedName>
        <fullName evidence="2">DinB family protein</fullName>
    </submittedName>
</protein>
<feature type="domain" description="DinB-like" evidence="1">
    <location>
        <begin position="45"/>
        <end position="168"/>
    </location>
</feature>
<organism evidence="2 3">
    <name type="scientific">Arthrobacter cryoconiti</name>
    <dbReference type="NCBI Taxonomy" id="748907"/>
    <lineage>
        <taxon>Bacteria</taxon>
        <taxon>Bacillati</taxon>
        <taxon>Actinomycetota</taxon>
        <taxon>Actinomycetes</taxon>
        <taxon>Micrococcales</taxon>
        <taxon>Micrococcaceae</taxon>
        <taxon>Arthrobacter</taxon>
    </lineage>
</organism>
<gene>
    <name evidence="2" type="ORF">ACFOW9_10070</name>
</gene>
<dbReference type="Pfam" id="PF12867">
    <property type="entry name" value="DinB_2"/>
    <property type="match status" value="1"/>
</dbReference>
<dbReference type="RefSeq" id="WP_230067985.1">
    <property type="nucleotide sequence ID" value="NZ_BAABLL010000006.1"/>
</dbReference>
<evidence type="ECO:0000259" key="1">
    <source>
        <dbReference type="Pfam" id="PF12867"/>
    </source>
</evidence>
<dbReference type="Proteomes" id="UP001595773">
    <property type="component" value="Unassembled WGS sequence"/>
</dbReference>
<sequence length="172" mass="19091">MPIIADNKDWTWVLARACPDCGFDASSTTPATLATTIPALLPRWQQALKRADVEQRPNDSTWSVLEYAAHIRDVFDLFAGRLEAMLATNNPTFADWDQDQAALNGNYDSLEPSEVSGELVQCGQDAAEAFGAVNSELWERRGLRSNGTEFTILTLSGYFLHELIHHLHDVDA</sequence>
<dbReference type="EMBL" id="JBHSCQ010000016">
    <property type="protein sequence ID" value="MFC4265944.1"/>
    <property type="molecule type" value="Genomic_DNA"/>
</dbReference>
<keyword evidence="3" id="KW-1185">Reference proteome</keyword>
<comment type="caution">
    <text evidence="2">The sequence shown here is derived from an EMBL/GenBank/DDBJ whole genome shotgun (WGS) entry which is preliminary data.</text>
</comment>
<dbReference type="SUPFAM" id="SSF109854">
    <property type="entry name" value="DinB/YfiT-like putative metalloenzymes"/>
    <property type="match status" value="1"/>
</dbReference>
<name>A0ABV8R0E0_9MICC</name>
<dbReference type="Gene3D" id="1.20.120.450">
    <property type="entry name" value="dinb family like domain"/>
    <property type="match status" value="1"/>
</dbReference>
<dbReference type="InterPro" id="IPR024775">
    <property type="entry name" value="DinB-like"/>
</dbReference>
<evidence type="ECO:0000313" key="3">
    <source>
        <dbReference type="Proteomes" id="UP001595773"/>
    </source>
</evidence>
<reference evidence="3" key="1">
    <citation type="journal article" date="2019" name="Int. J. Syst. Evol. Microbiol.">
        <title>The Global Catalogue of Microorganisms (GCM) 10K type strain sequencing project: providing services to taxonomists for standard genome sequencing and annotation.</title>
        <authorList>
            <consortium name="The Broad Institute Genomics Platform"/>
            <consortium name="The Broad Institute Genome Sequencing Center for Infectious Disease"/>
            <person name="Wu L."/>
            <person name="Ma J."/>
        </authorList>
    </citation>
    <scope>NUCLEOTIDE SEQUENCE [LARGE SCALE GENOMIC DNA]</scope>
    <source>
        <strain evidence="3">CGMCC 1.10698</strain>
    </source>
</reference>
<accession>A0ABV8R0E0</accession>